<accession>A0A3Q9R4Y7</accession>
<keyword evidence="1" id="KW-1133">Transmembrane helix</keyword>
<evidence type="ECO:0000313" key="2">
    <source>
        <dbReference type="EMBL" id="AZU97242.1"/>
    </source>
</evidence>
<proteinExistence type="predicted"/>
<name>A0A3Q9R4Y7_9CAUD</name>
<protein>
    <submittedName>
        <fullName evidence="2">Uncharacterized protein</fullName>
    </submittedName>
</protein>
<organism evidence="2 3">
    <name type="scientific">Streptomyces phage Gilson</name>
    <dbReference type="NCBI Taxonomy" id="2488789"/>
    <lineage>
        <taxon>Viruses</taxon>
        <taxon>Duplodnaviria</taxon>
        <taxon>Heunggongvirae</taxon>
        <taxon>Uroviricota</taxon>
        <taxon>Caudoviricetes</taxon>
        <taxon>Stanwilliamsviridae</taxon>
        <taxon>Loccivirinae</taxon>
        <taxon>Gilsonvirus</taxon>
        <taxon>Gilsonvirus gilson</taxon>
    </lineage>
</organism>
<evidence type="ECO:0000313" key="3">
    <source>
        <dbReference type="Proteomes" id="UP000284334"/>
    </source>
</evidence>
<reference evidence="2 3" key="1">
    <citation type="submission" date="2018-10" db="EMBL/GenBank/DDBJ databases">
        <authorList>
            <person name="Soria N.A."/>
            <person name="Batley M.G."/>
            <person name="Hanafy A."/>
            <person name="Singh N."/>
            <person name="Shaffer C.D."/>
            <person name="Weston-Hafer K.A."/>
            <person name="Russell D.A."/>
            <person name="Pope W.H."/>
            <person name="Jacobs-Sera D."/>
            <person name="Hendrix R.W."/>
            <person name="Hatfull G.F."/>
        </authorList>
    </citation>
    <scope>NUCLEOTIDE SEQUENCE [LARGE SCALE GENOMIC DNA]</scope>
</reference>
<keyword evidence="1" id="KW-0812">Transmembrane</keyword>
<dbReference type="EMBL" id="MK061412">
    <property type="protein sequence ID" value="AZU97242.1"/>
    <property type="molecule type" value="Genomic_DNA"/>
</dbReference>
<sequence length="82" mass="8764">MTAWIMGIYFVGFGLCFLFLLMMAGIGNSPGLGSGLGSEAVTFVMLGSFLWPVLLVISIMAGGWMAIKRMLGKEKNGLRNTA</sequence>
<evidence type="ECO:0000256" key="1">
    <source>
        <dbReference type="SAM" id="Phobius"/>
    </source>
</evidence>
<gene>
    <name evidence="2" type="primary">197</name>
    <name evidence="2" type="ORF">SEA_GILSON_197</name>
</gene>
<dbReference type="RefSeq" id="YP_009842627.1">
    <property type="nucleotide sequence ID" value="NC_048742.1"/>
</dbReference>
<dbReference type="GeneID" id="55612887"/>
<keyword evidence="1" id="KW-0472">Membrane</keyword>
<keyword evidence="3" id="KW-1185">Reference proteome</keyword>
<feature type="transmembrane region" description="Helical" evidence="1">
    <location>
        <begin position="49"/>
        <end position="67"/>
    </location>
</feature>
<dbReference type="KEGG" id="vg:55612887"/>
<dbReference type="Proteomes" id="UP000284334">
    <property type="component" value="Segment"/>
</dbReference>